<dbReference type="Proteomes" id="UP001221838">
    <property type="component" value="Unassembled WGS sequence"/>
</dbReference>
<protein>
    <submittedName>
        <fullName evidence="3">Iron-sulfur cluster assembly accessory protein</fullName>
    </submittedName>
</protein>
<dbReference type="PANTHER" id="PTHR43011:SF1">
    <property type="entry name" value="IRON-SULFUR CLUSTER ASSEMBLY 2 HOMOLOG, MITOCHONDRIAL"/>
    <property type="match status" value="1"/>
</dbReference>
<dbReference type="NCBIfam" id="TIGR00049">
    <property type="entry name" value="iron-sulfur cluster assembly accessory protein"/>
    <property type="match status" value="1"/>
</dbReference>
<dbReference type="InterPro" id="IPR000361">
    <property type="entry name" value="ATAP_core_dom"/>
</dbReference>
<dbReference type="InterPro" id="IPR035903">
    <property type="entry name" value="HesB-like_dom_sf"/>
</dbReference>
<feature type="region of interest" description="Disordered" evidence="1">
    <location>
        <begin position="1"/>
        <end position="28"/>
    </location>
</feature>
<evidence type="ECO:0000313" key="3">
    <source>
        <dbReference type="EMBL" id="MDC0709207.1"/>
    </source>
</evidence>
<sequence>MSEQATSQIQPSQAVPAPGPTGKPAGKGILLSDSAVRRLRLLLDERQTPEAGLRLAVKGGGCSGLQYAMEWAEKPRERDKIFEREGVRVFVDPKSYLYLMGTELVYEETMMASGFKLQNPNVKAACGCGESFTI</sequence>
<reference evidence="3 4" key="1">
    <citation type="submission" date="2022-11" db="EMBL/GenBank/DDBJ databases">
        <title>Minimal conservation of predation-associated metabolite biosynthetic gene clusters underscores biosynthetic potential of Myxococcota including descriptions for ten novel species: Archangium lansinium sp. nov., Myxococcus landrumus sp. nov., Nannocystis bai.</title>
        <authorList>
            <person name="Ahearne A."/>
            <person name="Stevens C."/>
            <person name="Dowd S."/>
        </authorList>
    </citation>
    <scope>NUCLEOTIDE SEQUENCE [LARGE SCALE GENOMIC DNA]</scope>
    <source>
        <strain evidence="3 4">NCWAL01</strain>
    </source>
</reference>
<dbReference type="RefSeq" id="WP_272137570.1">
    <property type="nucleotide sequence ID" value="NZ_JAQNDM010000002.1"/>
</dbReference>
<evidence type="ECO:0000259" key="2">
    <source>
        <dbReference type="Pfam" id="PF01521"/>
    </source>
</evidence>
<dbReference type="PROSITE" id="PS01152">
    <property type="entry name" value="HESB"/>
    <property type="match status" value="1"/>
</dbReference>
<feature type="domain" description="Core" evidence="2">
    <location>
        <begin position="29"/>
        <end position="130"/>
    </location>
</feature>
<dbReference type="Gene3D" id="2.60.300.12">
    <property type="entry name" value="HesB-like domain"/>
    <property type="match status" value="1"/>
</dbReference>
<dbReference type="Pfam" id="PF01521">
    <property type="entry name" value="Fe-S_biosyn"/>
    <property type="match status" value="1"/>
</dbReference>
<evidence type="ECO:0000256" key="1">
    <source>
        <dbReference type="SAM" id="MobiDB-lite"/>
    </source>
</evidence>
<gene>
    <name evidence="3" type="ORF">POL68_12105</name>
</gene>
<dbReference type="PANTHER" id="PTHR43011">
    <property type="entry name" value="IRON-SULFUR CLUSTER ASSEMBLY 2 HOMOLOG, MITOCHONDRIAL"/>
    <property type="match status" value="1"/>
</dbReference>
<dbReference type="SUPFAM" id="SSF89360">
    <property type="entry name" value="HesB-like domain"/>
    <property type="match status" value="1"/>
</dbReference>
<comment type="caution">
    <text evidence="3">The sequence shown here is derived from an EMBL/GenBank/DDBJ whole genome shotgun (WGS) entry which is preliminary data.</text>
</comment>
<dbReference type="InterPro" id="IPR017870">
    <property type="entry name" value="FeS_cluster_insertion_CS"/>
</dbReference>
<name>A0ABT5D6C9_9BACT</name>
<dbReference type="InterPro" id="IPR016092">
    <property type="entry name" value="ATAP"/>
</dbReference>
<keyword evidence="4" id="KW-1185">Reference proteome</keyword>
<dbReference type="EMBL" id="JAQNDM010000002">
    <property type="protein sequence ID" value="MDC0709207.1"/>
    <property type="molecule type" value="Genomic_DNA"/>
</dbReference>
<evidence type="ECO:0000313" key="4">
    <source>
        <dbReference type="Proteomes" id="UP001221838"/>
    </source>
</evidence>
<accession>A0ABT5D6C9</accession>
<feature type="compositionally biased region" description="Polar residues" evidence="1">
    <location>
        <begin position="1"/>
        <end position="13"/>
    </location>
</feature>
<proteinExistence type="predicted"/>
<organism evidence="3 4">
    <name type="scientific">Stigmatella ashevillensis</name>
    <dbReference type="NCBI Taxonomy" id="2995309"/>
    <lineage>
        <taxon>Bacteria</taxon>
        <taxon>Pseudomonadati</taxon>
        <taxon>Myxococcota</taxon>
        <taxon>Myxococcia</taxon>
        <taxon>Myxococcales</taxon>
        <taxon>Cystobacterineae</taxon>
        <taxon>Archangiaceae</taxon>
        <taxon>Stigmatella</taxon>
    </lineage>
</organism>